<feature type="compositionally biased region" description="Low complexity" evidence="1">
    <location>
        <begin position="242"/>
        <end position="254"/>
    </location>
</feature>
<reference evidence="2" key="1">
    <citation type="journal article" date="2020" name="Stud. Mycol.">
        <title>101 Dothideomycetes genomes: a test case for predicting lifestyles and emergence of pathogens.</title>
        <authorList>
            <person name="Haridas S."/>
            <person name="Albert R."/>
            <person name="Binder M."/>
            <person name="Bloem J."/>
            <person name="Labutti K."/>
            <person name="Salamov A."/>
            <person name="Andreopoulos B."/>
            <person name="Baker S."/>
            <person name="Barry K."/>
            <person name="Bills G."/>
            <person name="Bluhm B."/>
            <person name="Cannon C."/>
            <person name="Castanera R."/>
            <person name="Culley D."/>
            <person name="Daum C."/>
            <person name="Ezra D."/>
            <person name="Gonzalez J."/>
            <person name="Henrissat B."/>
            <person name="Kuo A."/>
            <person name="Liang C."/>
            <person name="Lipzen A."/>
            <person name="Lutzoni F."/>
            <person name="Magnuson J."/>
            <person name="Mondo S."/>
            <person name="Nolan M."/>
            <person name="Ohm R."/>
            <person name="Pangilinan J."/>
            <person name="Park H.-J."/>
            <person name="Ramirez L."/>
            <person name="Alfaro M."/>
            <person name="Sun H."/>
            <person name="Tritt A."/>
            <person name="Yoshinaga Y."/>
            <person name="Zwiers L.-H."/>
            <person name="Turgeon B."/>
            <person name="Goodwin S."/>
            <person name="Spatafora J."/>
            <person name="Crous P."/>
            <person name="Grigoriev I."/>
        </authorList>
    </citation>
    <scope>NUCLEOTIDE SEQUENCE</scope>
    <source>
        <strain evidence="2">CBS 133067</strain>
    </source>
</reference>
<evidence type="ECO:0000313" key="2">
    <source>
        <dbReference type="EMBL" id="KAF2100763.1"/>
    </source>
</evidence>
<gene>
    <name evidence="2" type="ORF">NA57DRAFT_74361</name>
</gene>
<feature type="region of interest" description="Disordered" evidence="1">
    <location>
        <begin position="357"/>
        <end position="390"/>
    </location>
</feature>
<proteinExistence type="predicted"/>
<feature type="region of interest" description="Disordered" evidence="1">
    <location>
        <begin position="86"/>
        <end position="327"/>
    </location>
</feature>
<feature type="region of interest" description="Disordered" evidence="1">
    <location>
        <begin position="467"/>
        <end position="563"/>
    </location>
</feature>
<feature type="compositionally biased region" description="Low complexity" evidence="1">
    <location>
        <begin position="158"/>
        <end position="172"/>
    </location>
</feature>
<dbReference type="OrthoDB" id="3919888at2759"/>
<dbReference type="Proteomes" id="UP000799772">
    <property type="component" value="Unassembled WGS sequence"/>
</dbReference>
<feature type="compositionally biased region" description="Polar residues" evidence="1">
    <location>
        <begin position="489"/>
        <end position="506"/>
    </location>
</feature>
<evidence type="ECO:0000313" key="3">
    <source>
        <dbReference type="Proteomes" id="UP000799772"/>
    </source>
</evidence>
<feature type="compositionally biased region" description="Basic and acidic residues" evidence="1">
    <location>
        <begin position="294"/>
        <end position="303"/>
    </location>
</feature>
<feature type="compositionally biased region" description="Basic and acidic residues" evidence="1">
    <location>
        <begin position="88"/>
        <end position="99"/>
    </location>
</feature>
<protein>
    <submittedName>
        <fullName evidence="2">Uncharacterized protein</fullName>
    </submittedName>
</protein>
<evidence type="ECO:0000256" key="1">
    <source>
        <dbReference type="SAM" id="MobiDB-lite"/>
    </source>
</evidence>
<dbReference type="EMBL" id="ML978124">
    <property type="protein sequence ID" value="KAF2100763.1"/>
    <property type="molecule type" value="Genomic_DNA"/>
</dbReference>
<name>A0A9P4IK67_9PEZI</name>
<dbReference type="AlphaFoldDB" id="A0A9P4IK67"/>
<organism evidence="2 3">
    <name type="scientific">Rhizodiscina lignyota</name>
    <dbReference type="NCBI Taxonomy" id="1504668"/>
    <lineage>
        <taxon>Eukaryota</taxon>
        <taxon>Fungi</taxon>
        <taxon>Dikarya</taxon>
        <taxon>Ascomycota</taxon>
        <taxon>Pezizomycotina</taxon>
        <taxon>Dothideomycetes</taxon>
        <taxon>Pleosporomycetidae</taxon>
        <taxon>Aulographales</taxon>
        <taxon>Rhizodiscinaceae</taxon>
        <taxon>Rhizodiscina</taxon>
    </lineage>
</organism>
<feature type="compositionally biased region" description="Polar residues" evidence="1">
    <location>
        <begin position="217"/>
        <end position="241"/>
    </location>
</feature>
<accession>A0A9P4IK67</accession>
<keyword evidence="3" id="KW-1185">Reference proteome</keyword>
<feature type="region of interest" description="Disordered" evidence="1">
    <location>
        <begin position="1"/>
        <end position="48"/>
    </location>
</feature>
<comment type="caution">
    <text evidence="2">The sequence shown here is derived from an EMBL/GenBank/DDBJ whole genome shotgun (WGS) entry which is preliminary data.</text>
</comment>
<feature type="compositionally biased region" description="Basic and acidic residues" evidence="1">
    <location>
        <begin position="15"/>
        <end position="25"/>
    </location>
</feature>
<sequence length="593" mass="64605">MTRFGRSGTYFEQRMPTKAETRALEESINSRYSPPSSPLIERRPLTPTTEAELKAACAAVARDYKPSDTELEHDNRVAEVNAQQIARAKREEAARRESQSRYVNSRFDGFPSTAPHVSRPTKHSYQPDAPIQEVIAEPQGAEPRHAANVGKQRESRQLRSSQSAYPPRRSSLLPPPVATEADLAKISERPVTAPQDHPSDSSSSTPRTGSTDHRFGQPSTDMTSAAWTAPSSKHTSSNQLPADQAAAMRADAQASDWMKQEMERRRSRREQAQQNPPSEKQPSPSRGSSRGRSIRSDLREYMRPRSTSRGRPPSSGQDSNSSNHGWRSWGFQRRMSYSHLVLGRPGSTTSLAEVVKGGDKNPGVDLNRELPPLPGLDQWKGPEDETEEKPANGVHIAALMRTESKGRANKKSASFSESMPNLLPNGASRADSVAVAQAVPLRVFPTSREMQPRSYSSLAQRNDGLHHAVTSPVGAPSVTGAKHVRHKTSSSTASAPNFSRKLSTDQGGRPRGSITALPSMTSTTPSTDKKGLNLKKMFSGFGKTKEPKSAGRPGSRGARRAEGDWMAEVESNGGVRNGMLVIDEAAGAPVVRY</sequence>
<feature type="compositionally biased region" description="Low complexity" evidence="1">
    <location>
        <begin position="282"/>
        <end position="291"/>
    </location>
</feature>
<feature type="compositionally biased region" description="Low complexity" evidence="1">
    <location>
        <begin position="304"/>
        <end position="316"/>
    </location>
</feature>
<feature type="compositionally biased region" description="Polar residues" evidence="1">
    <location>
        <begin position="516"/>
        <end position="526"/>
    </location>
</feature>
<feature type="compositionally biased region" description="Low complexity" evidence="1">
    <location>
        <begin position="194"/>
        <end position="209"/>
    </location>
</feature>